<dbReference type="EMBL" id="PYGE01000003">
    <property type="protein sequence ID" value="PSL06141.1"/>
    <property type="molecule type" value="Genomic_DNA"/>
</dbReference>
<dbReference type="Pfam" id="PF03747">
    <property type="entry name" value="ADP_ribosyl_GH"/>
    <property type="match status" value="1"/>
</dbReference>
<feature type="binding site" evidence="1">
    <location>
        <position position="71"/>
    </location>
    <ligand>
        <name>Mg(2+)</name>
        <dbReference type="ChEBI" id="CHEBI:18420"/>
        <label>1</label>
    </ligand>
</feature>
<keyword evidence="1" id="KW-0479">Metal-binding</keyword>
<dbReference type="GO" id="GO:0016787">
    <property type="term" value="F:hydrolase activity"/>
    <property type="evidence" value="ECO:0007669"/>
    <property type="project" value="UniProtKB-KW"/>
</dbReference>
<gene>
    <name evidence="2" type="ORF">CLV30_103296</name>
</gene>
<feature type="binding site" evidence="1">
    <location>
        <position position="73"/>
    </location>
    <ligand>
        <name>Mg(2+)</name>
        <dbReference type="ChEBI" id="CHEBI:18420"/>
        <label>1</label>
    </ligand>
</feature>
<feature type="binding site" evidence="1">
    <location>
        <position position="314"/>
    </location>
    <ligand>
        <name>Mg(2+)</name>
        <dbReference type="ChEBI" id="CHEBI:18420"/>
        <label>1</label>
    </ligand>
</feature>
<proteinExistence type="predicted"/>
<comment type="cofactor">
    <cofactor evidence="1">
        <name>Mg(2+)</name>
        <dbReference type="ChEBI" id="CHEBI:18420"/>
    </cofactor>
    <text evidence="1">Binds 2 magnesium ions per subunit.</text>
</comment>
<feature type="binding site" evidence="1">
    <location>
        <position position="311"/>
    </location>
    <ligand>
        <name>Mg(2+)</name>
        <dbReference type="ChEBI" id="CHEBI:18420"/>
        <label>1</label>
    </ligand>
</feature>
<sequence>MTRHGLVDRAVGCLVGAAVGDALGGATEGWSPRQIRDRWGGWVEGIVGPYFEDWSTARPIAPYHKGDGHITDDTLMTHLLVEVYEQARSHLSAYDVAERLVPLMLGRQVWIPELEAEALPLQRVFLAEKYLALRLHWGHADPREAGVGNAVNCGAAMYMAPVGIVNAADPDGAYAEALDVAGAHQSSYGREAAGVLAACVAEAARPGAGVDDVLDVAVRLAKDGTKAGIEAVAETASSIGHWTEAVESGKLRAAVAPHDTVGEDYRDQGLGARRPSRLHTIEELPVALGMLIISGGRWHDAVLGGVNYGRDSDSIASMAGAVAGAMHGREAVPADLASAVATASRTDLVRPGERLAAVATEIRVADRRRRTAADDAFGELTT</sequence>
<accession>A0A2P8E9I2</accession>
<dbReference type="Proteomes" id="UP000243528">
    <property type="component" value="Unassembled WGS sequence"/>
</dbReference>
<dbReference type="InterPro" id="IPR050792">
    <property type="entry name" value="ADP-ribosylglycohydrolase"/>
</dbReference>
<dbReference type="PANTHER" id="PTHR16222:SF12">
    <property type="entry name" value="ADP-RIBOSYLGLYCOHYDROLASE-RELATED"/>
    <property type="match status" value="1"/>
</dbReference>
<keyword evidence="1" id="KW-0460">Magnesium</keyword>
<organism evidence="2 3">
    <name type="scientific">Haloactinopolyspora alba</name>
    <dbReference type="NCBI Taxonomy" id="648780"/>
    <lineage>
        <taxon>Bacteria</taxon>
        <taxon>Bacillati</taxon>
        <taxon>Actinomycetota</taxon>
        <taxon>Actinomycetes</taxon>
        <taxon>Jiangellales</taxon>
        <taxon>Jiangellaceae</taxon>
        <taxon>Haloactinopolyspora</taxon>
    </lineage>
</organism>
<dbReference type="GO" id="GO:0046872">
    <property type="term" value="F:metal ion binding"/>
    <property type="evidence" value="ECO:0007669"/>
    <property type="project" value="UniProtKB-KW"/>
</dbReference>
<evidence type="ECO:0000313" key="2">
    <source>
        <dbReference type="EMBL" id="PSL06141.1"/>
    </source>
</evidence>
<dbReference type="InterPro" id="IPR005502">
    <property type="entry name" value="Ribosyl_crysJ1"/>
</dbReference>
<dbReference type="InterPro" id="IPR036705">
    <property type="entry name" value="Ribosyl_crysJ1_sf"/>
</dbReference>
<dbReference type="SUPFAM" id="SSF101478">
    <property type="entry name" value="ADP-ribosylglycohydrolase"/>
    <property type="match status" value="1"/>
</dbReference>
<keyword evidence="3" id="KW-1185">Reference proteome</keyword>
<comment type="caution">
    <text evidence="2">The sequence shown here is derived from an EMBL/GenBank/DDBJ whole genome shotgun (WGS) entry which is preliminary data.</text>
</comment>
<feature type="binding site" evidence="1">
    <location>
        <position position="72"/>
    </location>
    <ligand>
        <name>Mg(2+)</name>
        <dbReference type="ChEBI" id="CHEBI:18420"/>
        <label>1</label>
    </ligand>
</feature>
<name>A0A2P8E9I2_9ACTN</name>
<protein>
    <submittedName>
        <fullName evidence="2">ADP-ribosylglycohydrolase</fullName>
    </submittedName>
</protein>
<dbReference type="Gene3D" id="1.10.4080.10">
    <property type="entry name" value="ADP-ribosylation/Crystallin J1"/>
    <property type="match status" value="1"/>
</dbReference>
<dbReference type="RefSeq" id="WP_240723248.1">
    <property type="nucleotide sequence ID" value="NZ_ML142903.1"/>
</dbReference>
<keyword evidence="2" id="KW-0378">Hydrolase</keyword>
<evidence type="ECO:0000313" key="3">
    <source>
        <dbReference type="Proteomes" id="UP000243528"/>
    </source>
</evidence>
<reference evidence="2 3" key="1">
    <citation type="submission" date="2018-03" db="EMBL/GenBank/DDBJ databases">
        <title>Genomic Encyclopedia of Archaeal and Bacterial Type Strains, Phase II (KMG-II): from individual species to whole genera.</title>
        <authorList>
            <person name="Goeker M."/>
        </authorList>
    </citation>
    <scope>NUCLEOTIDE SEQUENCE [LARGE SCALE GENOMIC DNA]</scope>
    <source>
        <strain evidence="2 3">DSM 45211</strain>
    </source>
</reference>
<evidence type="ECO:0000256" key="1">
    <source>
        <dbReference type="PIRSR" id="PIRSR605502-1"/>
    </source>
</evidence>
<feature type="binding site" evidence="1">
    <location>
        <position position="313"/>
    </location>
    <ligand>
        <name>Mg(2+)</name>
        <dbReference type="ChEBI" id="CHEBI:18420"/>
        <label>1</label>
    </ligand>
</feature>
<dbReference type="AlphaFoldDB" id="A0A2P8E9I2"/>
<dbReference type="PANTHER" id="PTHR16222">
    <property type="entry name" value="ADP-RIBOSYLGLYCOHYDROLASE"/>
    <property type="match status" value="1"/>
</dbReference>